<reference evidence="5 6" key="1">
    <citation type="submission" date="2020-03" db="EMBL/GenBank/DDBJ databases">
        <title>Genomic Encyclopedia of Type Strains, Phase IV (KMG-IV): sequencing the most valuable type-strain genomes for metagenomic binning, comparative biology and taxonomic classification.</title>
        <authorList>
            <person name="Goeker M."/>
        </authorList>
    </citation>
    <scope>NUCLEOTIDE SEQUENCE [LARGE SCALE GENOMIC DNA]</scope>
    <source>
        <strain evidence="5 6">DSM 22753</strain>
    </source>
</reference>
<accession>A0ABX0TX51</accession>
<keyword evidence="4" id="KW-0732">Signal</keyword>
<dbReference type="InterPro" id="IPR017853">
    <property type="entry name" value="GH"/>
</dbReference>
<evidence type="ECO:0000256" key="3">
    <source>
        <dbReference type="ARBA" id="ARBA00023295"/>
    </source>
</evidence>
<comment type="catalytic activity">
    <reaction evidence="4">
        <text>The enzyme specifically hydrolyzes (1-&gt;4)-beta-D-galactosidic linkages in type I arabinogalactans.</text>
        <dbReference type="EC" id="3.2.1.89"/>
    </reaction>
</comment>
<dbReference type="Gene3D" id="3.20.20.80">
    <property type="entry name" value="Glycosidases"/>
    <property type="match status" value="1"/>
</dbReference>
<dbReference type="RefSeq" id="WP_243846605.1">
    <property type="nucleotide sequence ID" value="NZ_BAAAEV010000001.1"/>
</dbReference>
<evidence type="ECO:0000313" key="6">
    <source>
        <dbReference type="Proteomes" id="UP000788153"/>
    </source>
</evidence>
<dbReference type="Proteomes" id="UP000788153">
    <property type="component" value="Unassembled WGS sequence"/>
</dbReference>
<dbReference type="InterPro" id="IPR011683">
    <property type="entry name" value="Glyco_hydro_53"/>
</dbReference>
<evidence type="ECO:0000256" key="2">
    <source>
        <dbReference type="ARBA" id="ARBA00022801"/>
    </source>
</evidence>
<dbReference type="GO" id="GO:0031218">
    <property type="term" value="F:arabinogalactan endo-1,4-beta-galactosidase activity"/>
    <property type="evidence" value="ECO:0007669"/>
    <property type="project" value="UniProtKB-EC"/>
</dbReference>
<comment type="similarity">
    <text evidence="1 4">Belongs to the glycosyl hydrolase 53 family.</text>
</comment>
<dbReference type="Pfam" id="PF07745">
    <property type="entry name" value="Glyco_hydro_53"/>
    <property type="match status" value="1"/>
</dbReference>
<sequence length="378" mass="41765">MRATSIWMVSAMAMLAGCAATTQPSTARFAPPPPGGLYLGGDLSYVNEMEDCGAVYRKDGKPVDPFALLAAQGGNVVRVRIWNDATWTRYSDYDDVLKTIRRAKAAGMQVLLDFHYSDDWADGGKQLTPKAWEGLTTDQQAQALHDYTVDILTRLDRDGAMPELVQVGNETNPELLGGKETVAIDWARNAKLFNAGIAAVREVGRTASTNPRVMLHIAQPEHVLPWFDAATRAGVTDYDLIGISYYKKWSKYSLDQLEKTIAASRGRYGKDVIVVETGYPFTLAAKDTATNLLGEDGLVPGYAATPQGQRDFMIAVTQLTVDAGGVGVVYWEPNWVSTRCGTRWGKGSDWENAAWFDYETTEALPVFDFLRHDYRRAR</sequence>
<evidence type="ECO:0000256" key="1">
    <source>
        <dbReference type="ARBA" id="ARBA00010687"/>
    </source>
</evidence>
<dbReference type="EMBL" id="JAASQP010000001">
    <property type="protein sequence ID" value="NIJ22875.1"/>
    <property type="molecule type" value="Genomic_DNA"/>
</dbReference>
<evidence type="ECO:0000256" key="4">
    <source>
        <dbReference type="RuleBase" id="RU361192"/>
    </source>
</evidence>
<dbReference type="PANTHER" id="PTHR34983:SF2">
    <property type="entry name" value="ENDO-BETA-1,4-GALACTANASE"/>
    <property type="match status" value="1"/>
</dbReference>
<evidence type="ECO:0000313" key="5">
    <source>
        <dbReference type="EMBL" id="NIJ22875.1"/>
    </source>
</evidence>
<feature type="chain" id="PRO_5044989905" description="Arabinogalactan endo-beta-1,4-galactanase" evidence="4">
    <location>
        <begin position="20"/>
        <end position="378"/>
    </location>
</feature>
<protein>
    <recommendedName>
        <fullName evidence="4">Arabinogalactan endo-beta-1,4-galactanase</fullName>
        <ecNumber evidence="4">3.2.1.89</ecNumber>
    </recommendedName>
</protein>
<organism evidence="5 6">
    <name type="scientific">Sphingomonas japonica</name>
    <dbReference type="NCBI Taxonomy" id="511662"/>
    <lineage>
        <taxon>Bacteria</taxon>
        <taxon>Pseudomonadati</taxon>
        <taxon>Pseudomonadota</taxon>
        <taxon>Alphaproteobacteria</taxon>
        <taxon>Sphingomonadales</taxon>
        <taxon>Sphingomonadaceae</taxon>
        <taxon>Sphingomonas</taxon>
    </lineage>
</organism>
<dbReference type="SUPFAM" id="SSF51445">
    <property type="entry name" value="(Trans)glycosidases"/>
    <property type="match status" value="1"/>
</dbReference>
<keyword evidence="3 4" id="KW-0326">Glycosidase</keyword>
<feature type="signal peptide" evidence="4">
    <location>
        <begin position="1"/>
        <end position="19"/>
    </location>
</feature>
<comment type="caution">
    <text evidence="5">The sequence shown here is derived from an EMBL/GenBank/DDBJ whole genome shotgun (WGS) entry which is preliminary data.</text>
</comment>
<gene>
    <name evidence="5" type="ORF">FHT01_000417</name>
</gene>
<keyword evidence="2 4" id="KW-0378">Hydrolase</keyword>
<dbReference type="EC" id="3.2.1.89" evidence="4"/>
<dbReference type="PROSITE" id="PS51257">
    <property type="entry name" value="PROKAR_LIPOPROTEIN"/>
    <property type="match status" value="1"/>
</dbReference>
<keyword evidence="6" id="KW-1185">Reference proteome</keyword>
<proteinExistence type="inferred from homology"/>
<name>A0ABX0TX51_9SPHN</name>
<dbReference type="PANTHER" id="PTHR34983">
    <property type="entry name" value="ARABINOGALACTAN ENDO-BETA-1,4-GALACTANASE A"/>
    <property type="match status" value="1"/>
</dbReference>